<protein>
    <submittedName>
        <fullName evidence="1">Uncharacterized protein</fullName>
    </submittedName>
</protein>
<sequence length="186" mass="21986">MQNQEWIFNDILFFSSHNSVPVYNHGGETIGLLERADAKSIEVNTDHMRTGDAYRFKDMHGRTRMAMGVKKGKMHRRLRYHYMFQPCSEEEEIELRDQIFFPYFRFHVKGHINDEQLEIYENRHEQLIVRCEKVTVATITFNNSGWKVSASVNKIQDSCVTTPEFLTLAYCMFRLNDFESSDIKTL</sequence>
<dbReference type="AlphaFoldDB" id="A0A1H2TDH0"/>
<organism evidence="1 2">
    <name type="scientific">Marinococcus luteus</name>
    <dbReference type="NCBI Taxonomy" id="1122204"/>
    <lineage>
        <taxon>Bacteria</taxon>
        <taxon>Bacillati</taxon>
        <taxon>Bacillota</taxon>
        <taxon>Bacilli</taxon>
        <taxon>Bacillales</taxon>
        <taxon>Bacillaceae</taxon>
        <taxon>Marinococcus</taxon>
    </lineage>
</organism>
<reference evidence="1 2" key="1">
    <citation type="submission" date="2016-10" db="EMBL/GenBank/DDBJ databases">
        <authorList>
            <person name="de Groot N.N."/>
        </authorList>
    </citation>
    <scope>NUCLEOTIDE SEQUENCE [LARGE SCALE GENOMIC DNA]</scope>
    <source>
        <strain evidence="1 2">DSM 23126</strain>
    </source>
</reference>
<dbReference type="EMBL" id="FNNC01000002">
    <property type="protein sequence ID" value="SDW41870.1"/>
    <property type="molecule type" value="Genomic_DNA"/>
</dbReference>
<gene>
    <name evidence="1" type="ORF">SAMN05421781_1349</name>
</gene>
<evidence type="ECO:0000313" key="1">
    <source>
        <dbReference type="EMBL" id="SDW41870.1"/>
    </source>
</evidence>
<dbReference type="Proteomes" id="UP000199488">
    <property type="component" value="Unassembled WGS sequence"/>
</dbReference>
<dbReference type="OrthoDB" id="2962903at2"/>
<evidence type="ECO:0000313" key="2">
    <source>
        <dbReference type="Proteomes" id="UP000199488"/>
    </source>
</evidence>
<dbReference type="RefSeq" id="WP_091612798.1">
    <property type="nucleotide sequence ID" value="NZ_FNNC01000002.1"/>
</dbReference>
<proteinExistence type="predicted"/>
<accession>A0A1H2TDH0</accession>
<keyword evidence="2" id="KW-1185">Reference proteome</keyword>
<name>A0A1H2TDH0_9BACI</name>